<dbReference type="RefSeq" id="WP_148595854.1">
    <property type="nucleotide sequence ID" value="NZ_CP042997.1"/>
</dbReference>
<dbReference type="OrthoDB" id="9757939at2"/>
<dbReference type="Pfam" id="PF20736">
    <property type="entry name" value="Glyco_hydro127M"/>
    <property type="match status" value="1"/>
</dbReference>
<keyword evidence="6" id="KW-0378">Hydrolase</keyword>
<feature type="domain" description="Glycoside hydrolase GH146 substrate-binding" evidence="4">
    <location>
        <begin position="650"/>
        <end position="785"/>
    </location>
</feature>
<dbReference type="InterPro" id="IPR049046">
    <property type="entry name" value="Beta-AFase-like_GH127_middle"/>
</dbReference>
<dbReference type="Pfam" id="PF20620">
    <property type="entry name" value="DUF6805"/>
    <property type="match status" value="1"/>
</dbReference>
<dbReference type="EC" id="3.2.1.185" evidence="6"/>
<dbReference type="GO" id="GO:0102478">
    <property type="term" value="F:beta-L-arabinofuranosidase activity"/>
    <property type="evidence" value="ECO:0007669"/>
    <property type="project" value="UniProtKB-EC"/>
</dbReference>
<proteinExistence type="predicted"/>
<evidence type="ECO:0000313" key="7">
    <source>
        <dbReference type="Proteomes" id="UP000324233"/>
    </source>
</evidence>
<evidence type="ECO:0000259" key="4">
    <source>
        <dbReference type="Pfam" id="PF20620"/>
    </source>
</evidence>
<keyword evidence="7" id="KW-1185">Reference proteome</keyword>
<organism evidence="6 7">
    <name type="scientific">Aquisphaera giovannonii</name>
    <dbReference type="NCBI Taxonomy" id="406548"/>
    <lineage>
        <taxon>Bacteria</taxon>
        <taxon>Pseudomonadati</taxon>
        <taxon>Planctomycetota</taxon>
        <taxon>Planctomycetia</taxon>
        <taxon>Isosphaerales</taxon>
        <taxon>Isosphaeraceae</taxon>
        <taxon>Aquisphaera</taxon>
    </lineage>
</organism>
<dbReference type="SUPFAM" id="SSF48208">
    <property type="entry name" value="Six-hairpin glycosidases"/>
    <property type="match status" value="1"/>
</dbReference>
<evidence type="ECO:0000259" key="5">
    <source>
        <dbReference type="Pfam" id="PF20736"/>
    </source>
</evidence>
<protein>
    <submittedName>
        <fullName evidence="6">Non-reducing end beta-L-arabinofuranosidase</fullName>
        <ecNumber evidence="6">3.2.1.185</ecNumber>
    </submittedName>
</protein>
<dbReference type="AlphaFoldDB" id="A0A5B9W7N1"/>
<name>A0A5B9W7N1_9BACT</name>
<gene>
    <name evidence="6" type="primary">hypBA1_5</name>
    <name evidence="6" type="ORF">OJF2_46990</name>
</gene>
<accession>A0A5B9W7N1</accession>
<dbReference type="PANTHER" id="PTHR31151">
    <property type="entry name" value="PROLINE-TRNA LIGASE (DUF1680)"/>
    <property type="match status" value="1"/>
</dbReference>
<dbReference type="InterPro" id="IPR008928">
    <property type="entry name" value="6-hairpin_glycosidase_sf"/>
</dbReference>
<dbReference type="PANTHER" id="PTHR31151:SF0">
    <property type="entry name" value="PROLINE-TRNA LIGASE (DUF1680)"/>
    <property type="match status" value="1"/>
</dbReference>
<feature type="compositionally biased region" description="Basic and acidic residues" evidence="1">
    <location>
        <begin position="659"/>
        <end position="676"/>
    </location>
</feature>
<feature type="signal peptide" evidence="2">
    <location>
        <begin position="1"/>
        <end position="24"/>
    </location>
</feature>
<evidence type="ECO:0000256" key="2">
    <source>
        <dbReference type="SAM" id="SignalP"/>
    </source>
</evidence>
<dbReference type="Proteomes" id="UP000324233">
    <property type="component" value="Chromosome"/>
</dbReference>
<dbReference type="KEGG" id="agv:OJF2_46990"/>
<evidence type="ECO:0000313" key="6">
    <source>
        <dbReference type="EMBL" id="QEH36139.1"/>
    </source>
</evidence>
<dbReference type="Pfam" id="PF07944">
    <property type="entry name" value="Beta-AFase-like_GH127_cat"/>
    <property type="match status" value="1"/>
</dbReference>
<keyword evidence="6" id="KW-0326">Glycosidase</keyword>
<reference evidence="6 7" key="1">
    <citation type="submission" date="2019-08" db="EMBL/GenBank/DDBJ databases">
        <title>Deep-cultivation of Planctomycetes and their phenomic and genomic characterization uncovers novel biology.</title>
        <authorList>
            <person name="Wiegand S."/>
            <person name="Jogler M."/>
            <person name="Boedeker C."/>
            <person name="Pinto D."/>
            <person name="Vollmers J."/>
            <person name="Rivas-Marin E."/>
            <person name="Kohn T."/>
            <person name="Peeters S.H."/>
            <person name="Heuer A."/>
            <person name="Rast P."/>
            <person name="Oberbeckmann S."/>
            <person name="Bunk B."/>
            <person name="Jeske O."/>
            <person name="Meyerdierks A."/>
            <person name="Storesund J.E."/>
            <person name="Kallscheuer N."/>
            <person name="Luecker S."/>
            <person name="Lage O.M."/>
            <person name="Pohl T."/>
            <person name="Merkel B.J."/>
            <person name="Hornburger P."/>
            <person name="Mueller R.-W."/>
            <person name="Bruemmer F."/>
            <person name="Labrenz M."/>
            <person name="Spormann A.M."/>
            <person name="Op den Camp H."/>
            <person name="Overmann J."/>
            <person name="Amann R."/>
            <person name="Jetten M.S.M."/>
            <person name="Mascher T."/>
            <person name="Medema M.H."/>
            <person name="Devos D.P."/>
            <person name="Kaster A.-K."/>
            <person name="Ovreas L."/>
            <person name="Rohde M."/>
            <person name="Galperin M.Y."/>
            <person name="Jogler C."/>
        </authorList>
    </citation>
    <scope>NUCLEOTIDE SEQUENCE [LARGE SCALE GENOMIC DNA]</scope>
    <source>
        <strain evidence="6 7">OJF2</strain>
    </source>
</reference>
<feature type="domain" description="Non-reducing end beta-L-arabinofuranosidase-like GH127 middle" evidence="5">
    <location>
        <begin position="438"/>
        <end position="532"/>
    </location>
</feature>
<dbReference type="EMBL" id="CP042997">
    <property type="protein sequence ID" value="QEH36139.1"/>
    <property type="molecule type" value="Genomic_DNA"/>
</dbReference>
<feature type="region of interest" description="Disordered" evidence="1">
    <location>
        <begin position="659"/>
        <end position="678"/>
    </location>
</feature>
<dbReference type="InterPro" id="IPR046544">
    <property type="entry name" value="GH146_SB_dom"/>
</dbReference>
<feature type="chain" id="PRO_5022984608" evidence="2">
    <location>
        <begin position="25"/>
        <end position="789"/>
    </location>
</feature>
<evidence type="ECO:0000259" key="3">
    <source>
        <dbReference type="Pfam" id="PF07944"/>
    </source>
</evidence>
<evidence type="ECO:0000256" key="1">
    <source>
        <dbReference type="SAM" id="MobiDB-lite"/>
    </source>
</evidence>
<feature type="domain" description="Non-reducing end beta-L-arabinofuranosidase-like GH127 catalytic" evidence="3">
    <location>
        <begin position="57"/>
        <end position="428"/>
    </location>
</feature>
<keyword evidence="2" id="KW-0732">Signal</keyword>
<dbReference type="InterPro" id="IPR012878">
    <property type="entry name" value="Beta-AFase-like_GH127_cat"/>
</dbReference>
<dbReference type="GO" id="GO:0005975">
    <property type="term" value="P:carbohydrate metabolic process"/>
    <property type="evidence" value="ECO:0007669"/>
    <property type="project" value="InterPro"/>
</dbReference>
<sequence precursor="true">MRAHRSGMIHAQACAAFFGLAAWASLTFPAGGAADLPTPDAVKPAVGLKAVPFPLEEVRLLDGPLHHAMELDEKYILALDVDRLLHAFRVNAGLPSAAKPLGGWEAPKVEVRGHFVGHYMSACALLYASTGDPRFKEKGDRLVAGLVECQEKMGTGYLGAFPEEFIDRVEARKPVWAPYYTLHKILAGLLDMNTYCGNAEALGAARKFADWIKSRCDRLSDAQMQGMLGNEHGGMNEVLANLYARTGEKKYLELSERFNHRAVIDPAAVGQDRLTGLHANTQIPKFIGTAEEYELTGNPAYASASRFFWDTVVKERSYVIGGHSDGEMFSPKETLSKAFGPSTTETCNTYNMLKLTRHLFEWEPKAEYADYYERALFNHILPSQNDQTGMMVYYLPLRPGMRRVFNEFDDSFWCCTGTGVENHAKYGDSIYFHDGGGTLYVNLFVASELGWKEKGLTLRQETGFPAEQGTRLVLSCKSPTTLALRLRHPSWAGAGFAIKVNGRAVAAESRPGSYAEVSREWKDGDAVEVSLPFALRTEGFRDNPDRLAFLHGPLVLAAPLKQGQAIPAIVGDRSATLSALKPVEGQPSTFAASPELFRTSSAGADEPLRLMPLYRIPAESHYTVYFDRFTADGWKAKEAEYAAAQARLRELDARTVDRVHPGQDQSERDHRFEGEKSNAGLFGDRPWRDASDGGFIRYVVKVLPDRPQVLSVTYWGSDSNGRVFDVVVDGTRIATEKLERNHPEEFYDQAYPIPQDLTRGKDQVTVTFQAHPRNFAGGLFGLRVLRQEK</sequence>